<dbReference type="GO" id="GO:0003886">
    <property type="term" value="F:DNA (cytosine-5-)-methyltransferase activity"/>
    <property type="evidence" value="ECO:0007669"/>
    <property type="project" value="UniProtKB-EC"/>
</dbReference>
<sequence>MQVRPRVLDLFCGCGGFSLGAENAGLVPQLAIDVDPILTSSFSVNHKNTKLHLSDISSIEASDIEREIGGNVDGIFGGPPCQGFSSIGLRKADDPRRLLLGHFFRLVSELKPAFFVMENVRGIGYADARHVLDEALELVRGKYELIEPVVLDASDFGAATKRPRLFVIGFDRDRVDPLTREDILAAKKPAVNVADAISDLIGSLSVGEEDGYDTWQYSASEPMSEYAKKLRSPKGRFTGHKLTVHTDAVVERFRSLSQGGVDPVGRHHRLNWAGQCPTLRAGTGSDKGSFQSVRPIHPEEARVITVREAARLQGFPDWFRFHPTVWHSFRMIGNSVSPIISEAIFSLIAQRMDSGWSSRIAAE</sequence>
<keyword evidence="4" id="KW-0680">Restriction system</keyword>
<protein>
    <recommendedName>
        <fullName evidence="8">Cytosine-specific methyltransferase</fullName>
        <ecNumber evidence="8">2.1.1.37</ecNumber>
    </recommendedName>
</protein>
<evidence type="ECO:0000256" key="8">
    <source>
        <dbReference type="RuleBase" id="RU000417"/>
    </source>
</evidence>
<evidence type="ECO:0000256" key="4">
    <source>
        <dbReference type="ARBA" id="ARBA00022747"/>
    </source>
</evidence>
<dbReference type="Gene3D" id="3.90.120.10">
    <property type="entry name" value="DNA Methylase, subunit A, domain 2"/>
    <property type="match status" value="1"/>
</dbReference>
<dbReference type="InterPro" id="IPR001525">
    <property type="entry name" value="C5_MeTfrase"/>
</dbReference>
<keyword evidence="2 6" id="KW-0808">Transferase</keyword>
<name>A0ABV6AKW6_9HYPH</name>
<comment type="catalytic activity">
    <reaction evidence="5 8">
        <text>a 2'-deoxycytidine in DNA + S-adenosyl-L-methionine = a 5-methyl-2'-deoxycytidine in DNA + S-adenosyl-L-homocysteine + H(+)</text>
        <dbReference type="Rhea" id="RHEA:13681"/>
        <dbReference type="Rhea" id="RHEA-COMP:11369"/>
        <dbReference type="Rhea" id="RHEA-COMP:11370"/>
        <dbReference type="ChEBI" id="CHEBI:15378"/>
        <dbReference type="ChEBI" id="CHEBI:57856"/>
        <dbReference type="ChEBI" id="CHEBI:59789"/>
        <dbReference type="ChEBI" id="CHEBI:85452"/>
        <dbReference type="ChEBI" id="CHEBI:85454"/>
        <dbReference type="EC" id="2.1.1.37"/>
    </reaction>
</comment>
<evidence type="ECO:0000256" key="5">
    <source>
        <dbReference type="ARBA" id="ARBA00047422"/>
    </source>
</evidence>
<dbReference type="PRINTS" id="PR00105">
    <property type="entry name" value="C5METTRFRASE"/>
</dbReference>
<accession>A0ABV6AKW6</accession>
<dbReference type="PANTHER" id="PTHR10629:SF52">
    <property type="entry name" value="DNA (CYTOSINE-5)-METHYLTRANSFERASE 1"/>
    <property type="match status" value="1"/>
</dbReference>
<dbReference type="Gene3D" id="3.40.50.150">
    <property type="entry name" value="Vaccinia Virus protein VP39"/>
    <property type="match status" value="1"/>
</dbReference>
<dbReference type="GO" id="GO:0032259">
    <property type="term" value="P:methylation"/>
    <property type="evidence" value="ECO:0007669"/>
    <property type="project" value="UniProtKB-KW"/>
</dbReference>
<keyword evidence="3 6" id="KW-0949">S-adenosyl-L-methionine</keyword>
<keyword evidence="10" id="KW-1185">Reference proteome</keyword>
<dbReference type="Proteomes" id="UP001589692">
    <property type="component" value="Unassembled WGS sequence"/>
</dbReference>
<dbReference type="InterPro" id="IPR029063">
    <property type="entry name" value="SAM-dependent_MTases_sf"/>
</dbReference>
<reference evidence="9 10" key="1">
    <citation type="submission" date="2024-09" db="EMBL/GenBank/DDBJ databases">
        <authorList>
            <person name="Sun Q."/>
            <person name="Mori K."/>
        </authorList>
    </citation>
    <scope>NUCLEOTIDE SEQUENCE [LARGE SCALE GENOMIC DNA]</scope>
    <source>
        <strain evidence="9 10">TBRC 4938</strain>
    </source>
</reference>
<dbReference type="SUPFAM" id="SSF53335">
    <property type="entry name" value="S-adenosyl-L-methionine-dependent methyltransferases"/>
    <property type="match status" value="1"/>
</dbReference>
<dbReference type="RefSeq" id="WP_377261675.1">
    <property type="nucleotide sequence ID" value="NZ_JBHMAA010000015.1"/>
</dbReference>
<evidence type="ECO:0000256" key="3">
    <source>
        <dbReference type="ARBA" id="ARBA00022691"/>
    </source>
</evidence>
<evidence type="ECO:0000256" key="6">
    <source>
        <dbReference type="PROSITE-ProRule" id="PRU01016"/>
    </source>
</evidence>
<evidence type="ECO:0000313" key="10">
    <source>
        <dbReference type="Proteomes" id="UP001589692"/>
    </source>
</evidence>
<keyword evidence="1 6" id="KW-0489">Methyltransferase</keyword>
<proteinExistence type="inferred from homology"/>
<evidence type="ECO:0000313" key="9">
    <source>
        <dbReference type="EMBL" id="MFB9949973.1"/>
    </source>
</evidence>
<dbReference type="NCBIfam" id="TIGR00675">
    <property type="entry name" value="dcm"/>
    <property type="match status" value="1"/>
</dbReference>
<comment type="caution">
    <text evidence="9">The sequence shown here is derived from an EMBL/GenBank/DDBJ whole genome shotgun (WGS) entry which is preliminary data.</text>
</comment>
<feature type="active site" evidence="6">
    <location>
        <position position="81"/>
    </location>
</feature>
<dbReference type="PROSITE" id="PS00094">
    <property type="entry name" value="C5_MTASE_1"/>
    <property type="match status" value="1"/>
</dbReference>
<dbReference type="PANTHER" id="PTHR10629">
    <property type="entry name" value="CYTOSINE-SPECIFIC METHYLTRANSFERASE"/>
    <property type="match status" value="1"/>
</dbReference>
<gene>
    <name evidence="9" type="ORF">ACFFP0_14000</name>
</gene>
<dbReference type="InterPro" id="IPR050390">
    <property type="entry name" value="C5-Methyltransferase"/>
</dbReference>
<evidence type="ECO:0000256" key="2">
    <source>
        <dbReference type="ARBA" id="ARBA00022679"/>
    </source>
</evidence>
<comment type="similarity">
    <text evidence="6 7">Belongs to the class I-like SAM-binding methyltransferase superfamily. C5-methyltransferase family.</text>
</comment>
<dbReference type="PROSITE" id="PS51679">
    <property type="entry name" value="SAM_MT_C5"/>
    <property type="match status" value="1"/>
</dbReference>
<evidence type="ECO:0000256" key="1">
    <source>
        <dbReference type="ARBA" id="ARBA00022603"/>
    </source>
</evidence>
<dbReference type="InterPro" id="IPR018117">
    <property type="entry name" value="C5_DNA_meth_AS"/>
</dbReference>
<dbReference type="EC" id="2.1.1.37" evidence="8"/>
<organism evidence="9 10">
    <name type="scientific">Rhizobium puerariae</name>
    <dbReference type="NCBI Taxonomy" id="1585791"/>
    <lineage>
        <taxon>Bacteria</taxon>
        <taxon>Pseudomonadati</taxon>
        <taxon>Pseudomonadota</taxon>
        <taxon>Alphaproteobacteria</taxon>
        <taxon>Hyphomicrobiales</taxon>
        <taxon>Rhizobiaceae</taxon>
        <taxon>Rhizobium/Agrobacterium group</taxon>
        <taxon>Rhizobium</taxon>
    </lineage>
</organism>
<dbReference type="EMBL" id="JBHMAA010000015">
    <property type="protein sequence ID" value="MFB9949973.1"/>
    <property type="molecule type" value="Genomic_DNA"/>
</dbReference>
<evidence type="ECO:0000256" key="7">
    <source>
        <dbReference type="RuleBase" id="RU000416"/>
    </source>
</evidence>
<dbReference type="Pfam" id="PF00145">
    <property type="entry name" value="DNA_methylase"/>
    <property type="match status" value="1"/>
</dbReference>